<organism evidence="1 2">
    <name type="scientific">Steinernema glaseri</name>
    <dbReference type="NCBI Taxonomy" id="37863"/>
    <lineage>
        <taxon>Eukaryota</taxon>
        <taxon>Metazoa</taxon>
        <taxon>Ecdysozoa</taxon>
        <taxon>Nematoda</taxon>
        <taxon>Chromadorea</taxon>
        <taxon>Rhabditida</taxon>
        <taxon>Tylenchina</taxon>
        <taxon>Panagrolaimomorpha</taxon>
        <taxon>Strongyloidoidea</taxon>
        <taxon>Steinernematidae</taxon>
        <taxon>Steinernema</taxon>
    </lineage>
</organism>
<dbReference type="Proteomes" id="UP000095287">
    <property type="component" value="Unplaced"/>
</dbReference>
<evidence type="ECO:0000313" key="1">
    <source>
        <dbReference type="Proteomes" id="UP000095287"/>
    </source>
</evidence>
<reference evidence="2" key="1">
    <citation type="submission" date="2016-11" db="UniProtKB">
        <authorList>
            <consortium name="WormBaseParasite"/>
        </authorList>
    </citation>
    <scope>IDENTIFICATION</scope>
</reference>
<keyword evidence="1" id="KW-1185">Reference proteome</keyword>
<accession>A0A1I7Z1J4</accession>
<evidence type="ECO:0000313" key="2">
    <source>
        <dbReference type="WBParaSite" id="L893_g21837.t1"/>
    </source>
</evidence>
<dbReference type="WBParaSite" id="L893_g21837.t1">
    <property type="protein sequence ID" value="L893_g21837.t1"/>
    <property type="gene ID" value="L893_g21837"/>
</dbReference>
<dbReference type="AlphaFoldDB" id="A0A1I7Z1J4"/>
<protein>
    <submittedName>
        <fullName evidence="2">ADP-ribosyl cyclase/cyclic ADP-ribose hydrolase</fullName>
    </submittedName>
</protein>
<proteinExistence type="predicted"/>
<sequence>MKSALKLCSKEECDSIDKYYRHNNDVFFKPSGVYKHEEGEGDDLRSLYISFECANEEERKMGLLYRPSIRGDLSLMRDTNVLRLLFA</sequence>
<name>A0A1I7Z1J4_9BILA</name>